<comment type="caution">
    <text evidence="2">The sequence shown here is derived from an EMBL/GenBank/DDBJ whole genome shotgun (WGS) entry which is preliminary data.</text>
</comment>
<proteinExistence type="predicted"/>
<accession>A0A4R8WAQ7</accession>
<reference evidence="2 3" key="1">
    <citation type="submission" date="2019-03" db="EMBL/GenBank/DDBJ databases">
        <title>Genomics of glacier-inhabiting Cryobacterium strains.</title>
        <authorList>
            <person name="Liu Q."/>
            <person name="Xin Y.-H."/>
        </authorList>
    </citation>
    <scope>NUCLEOTIDE SEQUENCE [LARGE SCALE GENOMIC DNA]</scope>
    <source>
        <strain evidence="2 3">RHLT2-21</strain>
    </source>
</reference>
<evidence type="ECO:0000313" key="3">
    <source>
        <dbReference type="Proteomes" id="UP000297643"/>
    </source>
</evidence>
<dbReference type="InterPro" id="IPR001509">
    <property type="entry name" value="Epimerase_deHydtase"/>
</dbReference>
<dbReference type="PANTHER" id="PTHR43245">
    <property type="entry name" value="BIFUNCTIONAL POLYMYXIN RESISTANCE PROTEIN ARNA"/>
    <property type="match status" value="1"/>
</dbReference>
<dbReference type="Proteomes" id="UP000297643">
    <property type="component" value="Unassembled WGS sequence"/>
</dbReference>
<dbReference type="InterPro" id="IPR036291">
    <property type="entry name" value="NAD(P)-bd_dom_sf"/>
</dbReference>
<gene>
    <name evidence="2" type="ORF">E3O32_06615</name>
</gene>
<dbReference type="Gene3D" id="3.40.50.720">
    <property type="entry name" value="NAD(P)-binding Rossmann-like Domain"/>
    <property type="match status" value="1"/>
</dbReference>
<dbReference type="SUPFAM" id="SSF51735">
    <property type="entry name" value="NAD(P)-binding Rossmann-fold domains"/>
    <property type="match status" value="1"/>
</dbReference>
<evidence type="ECO:0000259" key="1">
    <source>
        <dbReference type="Pfam" id="PF01370"/>
    </source>
</evidence>
<evidence type="ECO:0000313" key="2">
    <source>
        <dbReference type="EMBL" id="TFC05342.1"/>
    </source>
</evidence>
<dbReference type="Pfam" id="PF01370">
    <property type="entry name" value="Epimerase"/>
    <property type="match status" value="2"/>
</dbReference>
<dbReference type="InterPro" id="IPR050177">
    <property type="entry name" value="Lipid_A_modif_metabolic_enz"/>
</dbReference>
<feature type="domain" description="NAD-dependent epimerase/dehydratase" evidence="1">
    <location>
        <begin position="18"/>
        <end position="94"/>
    </location>
</feature>
<feature type="domain" description="NAD-dependent epimerase/dehydratase" evidence="1">
    <location>
        <begin position="108"/>
        <end position="225"/>
    </location>
</feature>
<name>A0A4R8WAQ7_9MICO</name>
<organism evidence="2 3">
    <name type="scientific">Cryobacterium mannosilyticum</name>
    <dbReference type="NCBI Taxonomy" id="1259190"/>
    <lineage>
        <taxon>Bacteria</taxon>
        <taxon>Bacillati</taxon>
        <taxon>Actinomycetota</taxon>
        <taxon>Actinomycetes</taxon>
        <taxon>Micrococcales</taxon>
        <taxon>Microbacteriaceae</taxon>
        <taxon>Cryobacterium</taxon>
    </lineage>
</organism>
<keyword evidence="3" id="KW-1185">Reference proteome</keyword>
<dbReference type="AlphaFoldDB" id="A0A4R8WAQ7"/>
<sequence length="353" mass="37361">MVTPATGSLPPASAGLTVLFVGGTGVISAAAAERAVAAGHRLTILNRGRATLRPLPAGTELLVADIRDPASVRSALGSRSFDVVVDFVAFTPGQVAADIELFEGRTGQYVFISSASAYQKPPGVLPIRESTPLRNPFWQYSRDKIAGEDLLVAAYRERGFPVTIVRPSHTYDHTQIPLTGGWSDIVRLRAGAPVVVHGDGTSLWTLTHSTDFAKAFVGLLGLPQAVGDSFTITSDEVMPWNAIYAVYAAAAGAPEPDLVHVASETIAAADPELGPPLLGDKAHSVIFDNTKVRALVPEFVCTTPLWRGARATLAWFDAHPEHQLPNPALTSTFDALIAAARPETGFARGLKDS</sequence>
<dbReference type="EMBL" id="SOFM01000016">
    <property type="protein sequence ID" value="TFC05342.1"/>
    <property type="molecule type" value="Genomic_DNA"/>
</dbReference>
<protein>
    <submittedName>
        <fullName evidence="2">NAD-dependent epimerase/dehydratase family protein</fullName>
    </submittedName>
</protein>
<dbReference type="RefSeq" id="WP_134507825.1">
    <property type="nucleotide sequence ID" value="NZ_SOFM01000016.1"/>
</dbReference>